<dbReference type="PANTHER" id="PTHR43245">
    <property type="entry name" value="BIFUNCTIONAL POLYMYXIN RESISTANCE PROTEIN ARNA"/>
    <property type="match status" value="1"/>
</dbReference>
<keyword evidence="4" id="KW-0874">Quinone</keyword>
<evidence type="ECO:0000256" key="7">
    <source>
        <dbReference type="ARBA" id="ARBA00023136"/>
    </source>
</evidence>
<feature type="transmembrane region" description="Helical" evidence="10">
    <location>
        <begin position="498"/>
        <end position="517"/>
    </location>
</feature>
<accession>A0ABV7L004</accession>
<dbReference type="InterPro" id="IPR001509">
    <property type="entry name" value="Epimerase_deHydtase"/>
</dbReference>
<dbReference type="Gene3D" id="1.20.1440.130">
    <property type="entry name" value="VKOR domain"/>
    <property type="match status" value="1"/>
</dbReference>
<proteinExistence type="inferred from homology"/>
<dbReference type="InterPro" id="IPR050177">
    <property type="entry name" value="Lipid_A_modif_metabolic_enz"/>
</dbReference>
<evidence type="ECO:0000256" key="3">
    <source>
        <dbReference type="ARBA" id="ARBA00022692"/>
    </source>
</evidence>
<evidence type="ECO:0000313" key="15">
    <source>
        <dbReference type="Proteomes" id="UP001595528"/>
    </source>
</evidence>
<dbReference type="InterPro" id="IPR036291">
    <property type="entry name" value="NAD(P)-bd_dom_sf"/>
</dbReference>
<evidence type="ECO:0000256" key="10">
    <source>
        <dbReference type="SAM" id="Phobius"/>
    </source>
</evidence>
<dbReference type="Pfam" id="PF03779">
    <property type="entry name" value="SPW"/>
    <property type="match status" value="1"/>
</dbReference>
<keyword evidence="3 10" id="KW-0812">Transmembrane</keyword>
<evidence type="ECO:0000256" key="6">
    <source>
        <dbReference type="ARBA" id="ARBA00023002"/>
    </source>
</evidence>
<feature type="transmembrane region" description="Helical" evidence="10">
    <location>
        <begin position="537"/>
        <end position="555"/>
    </location>
</feature>
<reference evidence="15" key="1">
    <citation type="journal article" date="2019" name="Int. J. Syst. Evol. Microbiol.">
        <title>The Global Catalogue of Microorganisms (GCM) 10K type strain sequencing project: providing services to taxonomists for standard genome sequencing and annotation.</title>
        <authorList>
            <consortium name="The Broad Institute Genomics Platform"/>
            <consortium name="The Broad Institute Genome Sequencing Center for Infectious Disease"/>
            <person name="Wu L."/>
            <person name="Ma J."/>
        </authorList>
    </citation>
    <scope>NUCLEOTIDE SEQUENCE [LARGE SCALE GENOMIC DNA]</scope>
    <source>
        <strain evidence="15">KCTC 42964</strain>
    </source>
</reference>
<evidence type="ECO:0000256" key="5">
    <source>
        <dbReference type="ARBA" id="ARBA00022989"/>
    </source>
</evidence>
<evidence type="ECO:0000256" key="2">
    <source>
        <dbReference type="ARBA" id="ARBA00006214"/>
    </source>
</evidence>
<keyword evidence="9" id="KW-0676">Redox-active center</keyword>
<organism evidence="14 15">
    <name type="scientific">Marinibaculum pumilum</name>
    <dbReference type="NCBI Taxonomy" id="1766165"/>
    <lineage>
        <taxon>Bacteria</taxon>
        <taxon>Pseudomonadati</taxon>
        <taxon>Pseudomonadota</taxon>
        <taxon>Alphaproteobacteria</taxon>
        <taxon>Rhodospirillales</taxon>
        <taxon>Rhodospirillaceae</taxon>
        <taxon>Marinibaculum</taxon>
    </lineage>
</organism>
<protein>
    <submittedName>
        <fullName evidence="14">NAD-dependent epimerase/dehydratase family protein</fullName>
    </submittedName>
</protein>
<feature type="domain" description="SPW repeat-containing integral membrane" evidence="12">
    <location>
        <begin position="415"/>
        <end position="507"/>
    </location>
</feature>
<feature type="transmembrane region" description="Helical" evidence="10">
    <location>
        <begin position="466"/>
        <end position="486"/>
    </location>
</feature>
<evidence type="ECO:0000259" key="11">
    <source>
        <dbReference type="Pfam" id="PF01370"/>
    </source>
</evidence>
<feature type="domain" description="NAD-dependent epimerase/dehydratase" evidence="11">
    <location>
        <begin position="32"/>
        <end position="262"/>
    </location>
</feature>
<feature type="transmembrane region" description="Helical" evidence="10">
    <location>
        <begin position="813"/>
        <end position="829"/>
    </location>
</feature>
<dbReference type="Pfam" id="PF01370">
    <property type="entry name" value="Epimerase"/>
    <property type="match status" value="1"/>
</dbReference>
<evidence type="ECO:0000259" key="12">
    <source>
        <dbReference type="Pfam" id="PF03779"/>
    </source>
</evidence>
<name>A0ABV7L004_9PROT</name>
<keyword evidence="15" id="KW-1185">Reference proteome</keyword>
<keyword evidence="8" id="KW-1015">Disulfide bond</keyword>
<gene>
    <name evidence="14" type="ORF">ACFOGJ_12190</name>
</gene>
<dbReference type="RefSeq" id="WP_379900690.1">
    <property type="nucleotide sequence ID" value="NZ_JBHRTR010000027.1"/>
</dbReference>
<evidence type="ECO:0000313" key="14">
    <source>
        <dbReference type="EMBL" id="MFC3227998.1"/>
    </source>
</evidence>
<feature type="transmembrane region" description="Helical" evidence="10">
    <location>
        <begin position="655"/>
        <end position="677"/>
    </location>
</feature>
<dbReference type="EMBL" id="JBHRTR010000027">
    <property type="protein sequence ID" value="MFC3227998.1"/>
    <property type="molecule type" value="Genomic_DNA"/>
</dbReference>
<dbReference type="InterPro" id="IPR005530">
    <property type="entry name" value="SPW"/>
</dbReference>
<dbReference type="InterPro" id="IPR038354">
    <property type="entry name" value="VKOR_sf"/>
</dbReference>
<evidence type="ECO:0000256" key="9">
    <source>
        <dbReference type="ARBA" id="ARBA00023284"/>
    </source>
</evidence>
<evidence type="ECO:0000259" key="13">
    <source>
        <dbReference type="Pfam" id="PF07884"/>
    </source>
</evidence>
<feature type="transmembrane region" description="Helical" evidence="10">
    <location>
        <begin position="415"/>
        <end position="434"/>
    </location>
</feature>
<dbReference type="Gene3D" id="3.40.50.720">
    <property type="entry name" value="NAD(P)-binding Rossmann-like Domain"/>
    <property type="match status" value="1"/>
</dbReference>
<evidence type="ECO:0000256" key="1">
    <source>
        <dbReference type="ARBA" id="ARBA00004141"/>
    </source>
</evidence>
<dbReference type="Proteomes" id="UP001595528">
    <property type="component" value="Unassembled WGS sequence"/>
</dbReference>
<keyword evidence="7 10" id="KW-0472">Membrane</keyword>
<evidence type="ECO:0000256" key="8">
    <source>
        <dbReference type="ARBA" id="ARBA00023157"/>
    </source>
</evidence>
<dbReference type="InterPro" id="IPR012932">
    <property type="entry name" value="VKOR"/>
</dbReference>
<keyword evidence="6" id="KW-0560">Oxidoreductase</keyword>
<dbReference type="Pfam" id="PF07884">
    <property type="entry name" value="VKOR"/>
    <property type="match status" value="1"/>
</dbReference>
<dbReference type="CDD" id="cd12919">
    <property type="entry name" value="VKOR_2"/>
    <property type="match status" value="1"/>
</dbReference>
<feature type="domain" description="Vitamin K epoxide reductase" evidence="13">
    <location>
        <begin position="543"/>
        <end position="676"/>
    </location>
</feature>
<sequence>MERTGATRRYRPVMADSTDDIGGTAGAEAPIVLITGAGGAIGGKLARALGDAYTVIGLDRDCGDAGIPCFEADLTSQDSVDLAMLRLQQAHGRRIASVVHLAAYFDFTGEENPLYDQVNVQGTRHLLRALQDFEVGQFVYSSTMLVHEAGMPGERIDEETPLAPSWPYPQSKAAAEAAIAEEHGDIPVVILRLAGLYDRGNAVPTLSHQIARIYERDLKSHVYAGDPRAGQAFVHADDMMAAFRAAIDRRTRLPQHSVFLIGEPEGIGYQRLQDAIGRLIHGKAEWQTIELPKPLAKAGAWLEEKSEPVVPDDFDKGEKPFIRPFMIDMAADHYALNVDRARKVLGWEPAHAILDELPAMIRCLKQDPVAWYHANGITLPDWMEAVAERPEEENAETVRRRHQAAWRDQHGRHIWGAWFNIAMATWLISAPPILGYDSRAMVISDIASGALLALLGMLSLSRRMSWARWACAGIGLWLLTAPLVFWAPTAAAYNNGTLVGMLVIGFAVLVPPVPGVSEAAAQTGPEVPPGWGFNPSTWAQRLPIIILAFVGLHLSRYMAAYQLGHIDAVWDPFFTGGAGPKNGTEEVITSVVSEAWPVPDAGLGALTYALEILVGVIGSTRRWRTMPWLVLLFGIMIVPLGVVSITFIVIQPIVIGTWCTICLIAAAAMLIQIPYSLDELVATIQFLIRRARAGRPLLRIFLSGDTDEGTAGPQPDEFARPPRAVVMDMVGGGVNLPWNLALSIVIGLWLMFTRATMGAEGTMADADHLIGSLVVTNTVIALAEVGRPLRFLNIPLALCLFVTPFVFDASLVQTGASIFCGLLLSVLALRRGPMHNLYGGLERYLV</sequence>
<evidence type="ECO:0000256" key="4">
    <source>
        <dbReference type="ARBA" id="ARBA00022719"/>
    </source>
</evidence>
<dbReference type="SUPFAM" id="SSF51735">
    <property type="entry name" value="NAD(P)-binding Rossmann-fold domains"/>
    <property type="match status" value="1"/>
</dbReference>
<feature type="transmembrane region" description="Helical" evidence="10">
    <location>
        <begin position="736"/>
        <end position="757"/>
    </location>
</feature>
<comment type="subcellular location">
    <subcellularLocation>
        <location evidence="1">Membrane</location>
        <topology evidence="1">Multi-pass membrane protein</topology>
    </subcellularLocation>
</comment>
<feature type="transmembrane region" description="Helical" evidence="10">
    <location>
        <begin position="628"/>
        <end position="649"/>
    </location>
</feature>
<comment type="caution">
    <text evidence="14">The sequence shown here is derived from an EMBL/GenBank/DDBJ whole genome shotgun (WGS) entry which is preliminary data.</text>
</comment>
<keyword evidence="5 10" id="KW-1133">Transmembrane helix</keyword>
<comment type="similarity">
    <text evidence="2">Belongs to the VKOR family.</text>
</comment>